<evidence type="ECO:0000259" key="1">
    <source>
        <dbReference type="SMART" id="SM00933"/>
    </source>
</evidence>
<evidence type="ECO:0000313" key="2">
    <source>
        <dbReference type="EMBL" id="MBF4468588.1"/>
    </source>
</evidence>
<comment type="caution">
    <text evidence="2">The sequence shown here is derived from an EMBL/GenBank/DDBJ whole genome shotgun (WGS) entry which is preliminary data.</text>
</comment>
<dbReference type="InterPro" id="IPR018977">
    <property type="entry name" value="NurA_domain"/>
</dbReference>
<accession>A0A843AM31</accession>
<gene>
    <name evidence="2" type="ORF">ISP01_04220</name>
</gene>
<dbReference type="SMART" id="SM00933">
    <property type="entry name" value="NurA"/>
    <property type="match status" value="1"/>
</dbReference>
<dbReference type="AlphaFoldDB" id="A0A843AM31"/>
<dbReference type="EMBL" id="JADIIN010000032">
    <property type="protein sequence ID" value="MBF4468588.1"/>
    <property type="molecule type" value="Genomic_DNA"/>
</dbReference>
<organism evidence="2 3">
    <name type="scientific">Methanobrevibacter arboriphilus</name>
    <dbReference type="NCBI Taxonomy" id="39441"/>
    <lineage>
        <taxon>Archaea</taxon>
        <taxon>Methanobacteriati</taxon>
        <taxon>Methanobacteriota</taxon>
        <taxon>Methanomada group</taxon>
        <taxon>Methanobacteria</taxon>
        <taxon>Methanobacteriales</taxon>
        <taxon>Methanobacteriaceae</taxon>
        <taxon>Methanobrevibacter</taxon>
    </lineage>
</organism>
<dbReference type="Proteomes" id="UP000658733">
    <property type="component" value="Unassembled WGS sequence"/>
</dbReference>
<dbReference type="RefSeq" id="WP_278522495.1">
    <property type="nucleotide sequence ID" value="NZ_JADIIN010000032.1"/>
</dbReference>
<evidence type="ECO:0000313" key="3">
    <source>
        <dbReference type="Proteomes" id="UP000658733"/>
    </source>
</evidence>
<proteinExistence type="predicted"/>
<sequence>MLESLYTEAIKKKGTIHDKIKEYDNPNFKVSNFWNDEEIPLCDDDLIIAAGDGSKNEKKLLSFYFYAISAESLIYNKRLFKIESSDINTMSHGKFAKDRIRNYMGLFEVKNALKAIKTFDVDYYLYDGSLLGDLIRPSPIENEIPQSIRYDILDLAEDKLNKEIKSIENHDVKIYSNELVHDLKDDLESIQKNNINKKNTIKNNININKKNDIKKNSINKMNNINENNSINQNNSIANNISVNNISITEKDSINNKDTIDESFTLENVENYLENIEKLLALANLLKYKDKIIAISKTSIANDYFKSNIPDMAIFDKYIDNQVTGYSYPPKYSPDKDNQLKREFPVENEFFKSLIFTIFYVRLEKNKNILKIELPYKANEERIKEIIGIISKDCTDGYPYLLKKAHYDVVIKKNDIEQLSNIIGIYEKSGREML</sequence>
<reference evidence="2" key="1">
    <citation type="submission" date="2020-10" db="EMBL/GenBank/DDBJ databases">
        <title>Dehalococcoides mccartyi of a TCE/Cr reducing biochatode.</title>
        <authorList>
            <person name="Matturro B."/>
        </authorList>
    </citation>
    <scope>NUCLEOTIDE SEQUENCE</scope>
    <source>
        <strain evidence="2">Bin4</strain>
    </source>
</reference>
<name>A0A843AM31_METAZ</name>
<dbReference type="Pfam" id="PF09376">
    <property type="entry name" value="NurA"/>
    <property type="match status" value="1"/>
</dbReference>
<feature type="domain" description="NurA" evidence="1">
    <location>
        <begin position="46"/>
        <end position="410"/>
    </location>
</feature>
<protein>
    <submittedName>
        <fullName evidence="2">DNA double-strand break repair nuclease NurA</fullName>
    </submittedName>
</protein>